<feature type="transmembrane region" description="Helical" evidence="1">
    <location>
        <begin position="17"/>
        <end position="37"/>
    </location>
</feature>
<dbReference type="Proteomes" id="UP000182836">
    <property type="component" value="Unassembled WGS sequence"/>
</dbReference>
<keyword evidence="1" id="KW-0472">Membrane</keyword>
<dbReference type="EMBL" id="LGUG01000009">
    <property type="protein sequence ID" value="KON90926.1"/>
    <property type="molecule type" value="Genomic_DNA"/>
</dbReference>
<gene>
    <name evidence="2" type="ORF">AF333_28450</name>
    <name evidence="3" type="ORF">SAMN04487909_13210</name>
</gene>
<dbReference type="PANTHER" id="PTHR37305:SF1">
    <property type="entry name" value="MEMBRANE PROTEIN"/>
    <property type="match status" value="1"/>
</dbReference>
<feature type="transmembrane region" description="Helical" evidence="1">
    <location>
        <begin position="105"/>
        <end position="127"/>
    </location>
</feature>
<reference evidence="2 4" key="1">
    <citation type="submission" date="2015-07" db="EMBL/GenBank/DDBJ databases">
        <title>Fjat-14205 dsm 2895.</title>
        <authorList>
            <person name="Liu B."/>
            <person name="Wang J."/>
            <person name="Zhu Y."/>
            <person name="Liu G."/>
            <person name="Chen Q."/>
            <person name="Chen Z."/>
            <person name="Lan J."/>
            <person name="Che J."/>
            <person name="Ge C."/>
            <person name="Shi H."/>
            <person name="Pan Z."/>
            <person name="Liu X."/>
        </authorList>
    </citation>
    <scope>NUCLEOTIDE SEQUENCE [LARGE SCALE GENOMIC DNA]</scope>
    <source>
        <strain evidence="2 4">DSM 2895</strain>
    </source>
</reference>
<evidence type="ECO:0000313" key="5">
    <source>
        <dbReference type="Proteomes" id="UP000182836"/>
    </source>
</evidence>
<feature type="transmembrane region" description="Helical" evidence="1">
    <location>
        <begin position="175"/>
        <end position="193"/>
    </location>
</feature>
<dbReference type="PANTHER" id="PTHR37305">
    <property type="entry name" value="INTEGRAL MEMBRANE PROTEIN-RELATED"/>
    <property type="match status" value="1"/>
</dbReference>
<dbReference type="AlphaFoldDB" id="A0A0D1Y1E9"/>
<evidence type="ECO:0000256" key="1">
    <source>
        <dbReference type="SAM" id="Phobius"/>
    </source>
</evidence>
<feature type="transmembrane region" description="Helical" evidence="1">
    <location>
        <begin position="218"/>
        <end position="238"/>
    </location>
</feature>
<proteinExistence type="predicted"/>
<evidence type="ECO:0000313" key="4">
    <source>
        <dbReference type="Proteomes" id="UP000037269"/>
    </source>
</evidence>
<keyword evidence="1" id="KW-1133">Transmembrane helix</keyword>
<dbReference type="RefSeq" id="WP_043067187.1">
    <property type="nucleotide sequence ID" value="NZ_BJOA01000299.1"/>
</dbReference>
<dbReference type="EMBL" id="FNED01000032">
    <property type="protein sequence ID" value="SDJ90828.1"/>
    <property type="molecule type" value="Genomic_DNA"/>
</dbReference>
<keyword evidence="4" id="KW-1185">Reference proteome</keyword>
<keyword evidence="1" id="KW-0812">Transmembrane</keyword>
<dbReference type="Pfam" id="PF12730">
    <property type="entry name" value="ABC2_membrane_4"/>
    <property type="match status" value="1"/>
</dbReference>
<name>A0A0D1Y1E9_ANEMI</name>
<feature type="transmembrane region" description="Helical" evidence="1">
    <location>
        <begin position="57"/>
        <end position="78"/>
    </location>
</feature>
<dbReference type="PATRIC" id="fig|47500.8.peg.2199"/>
<dbReference type="Proteomes" id="UP000037269">
    <property type="component" value="Unassembled WGS sequence"/>
</dbReference>
<protein>
    <submittedName>
        <fullName evidence="2">Bacitracin ABC transporter permease</fullName>
    </submittedName>
    <submittedName>
        <fullName evidence="3">Bacitracin transport system permease protein</fullName>
    </submittedName>
</protein>
<evidence type="ECO:0000313" key="3">
    <source>
        <dbReference type="EMBL" id="SDJ90828.1"/>
    </source>
</evidence>
<reference evidence="3 5" key="2">
    <citation type="submission" date="2016-10" db="EMBL/GenBank/DDBJ databases">
        <authorList>
            <person name="de Groot N.N."/>
        </authorList>
    </citation>
    <scope>NUCLEOTIDE SEQUENCE [LARGE SCALE GENOMIC DNA]</scope>
    <source>
        <strain evidence="3 5">DSM 2895</strain>
    </source>
</reference>
<organism evidence="2 4">
    <name type="scientific">Aneurinibacillus migulanus</name>
    <name type="common">Bacillus migulanus</name>
    <dbReference type="NCBI Taxonomy" id="47500"/>
    <lineage>
        <taxon>Bacteria</taxon>
        <taxon>Bacillati</taxon>
        <taxon>Bacillota</taxon>
        <taxon>Bacilli</taxon>
        <taxon>Bacillales</taxon>
        <taxon>Paenibacillaceae</taxon>
        <taxon>Aneurinibacillus group</taxon>
        <taxon>Aneurinibacillus</taxon>
    </lineage>
</organism>
<sequence>MVNLLYTELLKLKRAKMFMVSLIGAAAAPVMVFIGYLDAKAKKPEIPVLFSEAFSETNLYVLLLIGTLLYGVITAYLFHREVAEDTLKNLLTIPVSRTSLIVSKLVLLFIWILVLTLVAWGLIFLLGLIGQYEGLNAAVLLQSLKQFLLGGSLLFLLSTPTIFVTFLFKNYVPTIIFTAVITMGNVALANRAYKALFPWSAVHVIADNGFVPEYPPEYSYIAILITSIAGFVATLIYFKKVDIH</sequence>
<dbReference type="GeneID" id="42309064"/>
<dbReference type="OrthoDB" id="4336274at2"/>
<accession>A0A0D1Y1E9</accession>
<dbReference type="STRING" id="47500.AF333_28450"/>
<feature type="transmembrane region" description="Helical" evidence="1">
    <location>
        <begin position="147"/>
        <end position="168"/>
    </location>
</feature>
<evidence type="ECO:0000313" key="2">
    <source>
        <dbReference type="EMBL" id="KON90926.1"/>
    </source>
</evidence>